<evidence type="ECO:0000256" key="3">
    <source>
        <dbReference type="PIRSR" id="PIRSR610905-1"/>
    </source>
</evidence>
<dbReference type="AlphaFoldDB" id="A0A5J5DXK0"/>
<comment type="similarity">
    <text evidence="2">Belongs to the glycosyl hydrolase 88 family.</text>
</comment>
<dbReference type="Proteomes" id="UP000374630">
    <property type="component" value="Unassembled WGS sequence"/>
</dbReference>
<comment type="caution">
    <text evidence="6">The sequence shown here is derived from an EMBL/GenBank/DDBJ whole genome shotgun (WGS) entry which is preliminary data.</text>
</comment>
<name>A0A5J5DXK0_9BIFI</name>
<keyword evidence="8" id="KW-1185">Reference proteome</keyword>
<accession>A0A5J5DXK0</accession>
<evidence type="ECO:0000256" key="2">
    <source>
        <dbReference type="ARBA" id="ARBA00038358"/>
    </source>
</evidence>
<dbReference type="Proteomes" id="UP000345527">
    <property type="component" value="Unassembled WGS sequence"/>
</dbReference>
<dbReference type="Gene3D" id="1.50.10.10">
    <property type="match status" value="1"/>
</dbReference>
<feature type="binding site" evidence="4">
    <location>
        <position position="106"/>
    </location>
    <ligand>
        <name>substrate</name>
    </ligand>
</feature>
<evidence type="ECO:0000256" key="4">
    <source>
        <dbReference type="PIRSR" id="PIRSR610905-2"/>
    </source>
</evidence>
<dbReference type="PANTHER" id="PTHR36845:SF1">
    <property type="entry name" value="HYDROLASE, PUTATIVE (AFU_ORTHOLOGUE AFUA_7G05090)-RELATED"/>
    <property type="match status" value="1"/>
</dbReference>
<dbReference type="EMBL" id="RZOA01000026">
    <property type="protein sequence ID" value="KAA8821533.1"/>
    <property type="molecule type" value="Genomic_DNA"/>
</dbReference>
<dbReference type="GO" id="GO:0000272">
    <property type="term" value="P:polysaccharide catabolic process"/>
    <property type="evidence" value="ECO:0007669"/>
    <property type="project" value="TreeGrafter"/>
</dbReference>
<protein>
    <submittedName>
        <fullName evidence="6">Glycosyl hydrolase family 88</fullName>
    </submittedName>
</protein>
<dbReference type="SUPFAM" id="SSF48208">
    <property type="entry name" value="Six-hairpin glycosidases"/>
    <property type="match status" value="1"/>
</dbReference>
<feature type="active site" description="Proton donor" evidence="3">
    <location>
        <position position="164"/>
    </location>
</feature>
<evidence type="ECO:0000313" key="5">
    <source>
        <dbReference type="EMBL" id="KAA8816197.1"/>
    </source>
</evidence>
<evidence type="ECO:0000256" key="1">
    <source>
        <dbReference type="ARBA" id="ARBA00022801"/>
    </source>
</evidence>
<feature type="binding site" evidence="4">
    <location>
        <position position="236"/>
    </location>
    <ligand>
        <name>substrate</name>
    </ligand>
</feature>
<dbReference type="PANTHER" id="PTHR36845">
    <property type="entry name" value="HYDROLASE, PUTATIVE (AFU_ORTHOLOGUE AFUA_7G05090)-RELATED"/>
    <property type="match status" value="1"/>
</dbReference>
<reference evidence="7 8" key="1">
    <citation type="journal article" date="2019" name="Syst. Appl. Microbiol.">
        <title>Characterization of Bifidobacterium species in feaces of the Egyptian fruit bat: Description of B. vespertilionis sp. nov. and B. rousetti sp. nov.</title>
        <authorList>
            <person name="Modesto M."/>
            <person name="Satti M."/>
            <person name="Watanabe K."/>
            <person name="Puglisi E."/>
            <person name="Morelli L."/>
            <person name="Huang C.-H."/>
            <person name="Liou J.-S."/>
            <person name="Miyashita M."/>
            <person name="Tamura T."/>
            <person name="Saito S."/>
            <person name="Mori K."/>
            <person name="Huang L."/>
            <person name="Sciavilla P."/>
            <person name="Sandri C."/>
            <person name="Spiezio C."/>
            <person name="Vitali F."/>
            <person name="Cavalieri D."/>
            <person name="Perpetuini G."/>
            <person name="Tofalo R."/>
            <person name="Bonetti A."/>
            <person name="Arita M."/>
            <person name="Mattarelli P."/>
        </authorList>
    </citation>
    <scope>NUCLEOTIDE SEQUENCE [LARGE SCALE GENOMIC DNA]</scope>
    <source>
        <strain evidence="5 8">RST16</strain>
        <strain evidence="6 7">RST8</strain>
    </source>
</reference>
<dbReference type="GO" id="GO:0052757">
    <property type="term" value="F:chondroitin hydrolase activity"/>
    <property type="evidence" value="ECO:0007669"/>
    <property type="project" value="TreeGrafter"/>
</dbReference>
<dbReference type="InterPro" id="IPR010905">
    <property type="entry name" value="Glyco_hydro_88"/>
</dbReference>
<dbReference type="InterPro" id="IPR012341">
    <property type="entry name" value="6hp_glycosidase-like_sf"/>
</dbReference>
<feature type="binding site" evidence="4">
    <location>
        <position position="240"/>
    </location>
    <ligand>
        <name>substrate</name>
    </ligand>
</feature>
<dbReference type="InterPro" id="IPR052369">
    <property type="entry name" value="UG_Glycosaminoglycan_Hydrolase"/>
</dbReference>
<sequence length="383" mass="42780">MSSAICDQLTPEDAQWAAVTAAKLEAKFAAERDREGAKIPYIAVDGRYEENLAETFPSWWTNGFWPGILWQMFHATGDPGYMATARTIEETTLDGVISAYEKLDHDVGFLWLLSAVADWKLTRNEASRTRGLHVATVLAGRFNPIGRFIRAWNEMGREGWAIVDSMMNVPLLFWATDETGDPRFAEVARLHADTMLKNVVRADGSCNHIVCFDPATGEFEEAPAGQGYEAGSSWSRGQAWGIFGFARAYRHTGDERYLDAAKRIAHYFCSQVALTGGIALVDFRQPAEPKVFDAIASCVAADGLIELAELVPEAERAFYRQWAMLILRAVADKACDFDPARDGLVQLCSDKYHDGRIHVPIVYADYFFLESVLRLQGRAVDMW</sequence>
<dbReference type="OrthoDB" id="428577at2"/>
<evidence type="ECO:0000313" key="6">
    <source>
        <dbReference type="EMBL" id="KAA8821533.1"/>
    </source>
</evidence>
<dbReference type="RefSeq" id="WP_150354861.1">
    <property type="nucleotide sequence ID" value="NZ_RZNZ01000022.1"/>
</dbReference>
<feature type="binding site" evidence="4">
    <location>
        <position position="164"/>
    </location>
    <ligand>
        <name>substrate</name>
    </ligand>
</feature>
<gene>
    <name evidence="6" type="ORF">EM848_10390</name>
    <name evidence="5" type="ORF">EMO90_11435</name>
</gene>
<evidence type="ECO:0000313" key="7">
    <source>
        <dbReference type="Proteomes" id="UP000345527"/>
    </source>
</evidence>
<dbReference type="InterPro" id="IPR008928">
    <property type="entry name" value="6-hairpin_glycosidase_sf"/>
</dbReference>
<keyword evidence="1 6" id="KW-0378">Hydrolase</keyword>
<proteinExistence type="inferred from homology"/>
<dbReference type="EMBL" id="RZNZ01000022">
    <property type="protein sequence ID" value="KAA8816197.1"/>
    <property type="molecule type" value="Genomic_DNA"/>
</dbReference>
<evidence type="ECO:0000313" key="8">
    <source>
        <dbReference type="Proteomes" id="UP000374630"/>
    </source>
</evidence>
<dbReference type="Pfam" id="PF07470">
    <property type="entry name" value="Glyco_hydro_88"/>
    <property type="match status" value="1"/>
</dbReference>
<organism evidence="6 7">
    <name type="scientific">Bifidobacterium vespertilionis</name>
    <dbReference type="NCBI Taxonomy" id="2562524"/>
    <lineage>
        <taxon>Bacteria</taxon>
        <taxon>Bacillati</taxon>
        <taxon>Actinomycetota</taxon>
        <taxon>Actinomycetes</taxon>
        <taxon>Bifidobacteriales</taxon>
        <taxon>Bifidobacteriaceae</taxon>
        <taxon>Bifidobacterium</taxon>
    </lineage>
</organism>
<feature type="active site" description="Nucleophile" evidence="3">
    <location>
        <position position="106"/>
    </location>
</feature>